<dbReference type="RefSeq" id="WP_189918949.1">
    <property type="nucleotide sequence ID" value="NZ_BMSI01000002.1"/>
</dbReference>
<evidence type="ECO:0000256" key="1">
    <source>
        <dbReference type="SAM" id="MobiDB-lite"/>
    </source>
</evidence>
<feature type="compositionally biased region" description="Low complexity" evidence="1">
    <location>
        <begin position="45"/>
        <end position="56"/>
    </location>
</feature>
<accession>A0ABQ3RXD6</accession>
<evidence type="ECO:0008006" key="4">
    <source>
        <dbReference type="Google" id="ProtNLM"/>
    </source>
</evidence>
<feature type="region of interest" description="Disordered" evidence="1">
    <location>
        <begin position="45"/>
        <end position="136"/>
    </location>
</feature>
<gene>
    <name evidence="2" type="ORF">Saso_21850</name>
</gene>
<organism evidence="2 3">
    <name type="scientific">Streptomyces asoensis</name>
    <dbReference type="NCBI Taxonomy" id="249586"/>
    <lineage>
        <taxon>Bacteria</taxon>
        <taxon>Bacillati</taxon>
        <taxon>Actinomycetota</taxon>
        <taxon>Actinomycetes</taxon>
        <taxon>Kitasatosporales</taxon>
        <taxon>Streptomycetaceae</taxon>
        <taxon>Streptomyces</taxon>
    </lineage>
</organism>
<evidence type="ECO:0000313" key="3">
    <source>
        <dbReference type="Proteomes" id="UP000649259"/>
    </source>
</evidence>
<dbReference type="Proteomes" id="UP000649259">
    <property type="component" value="Unassembled WGS sequence"/>
</dbReference>
<dbReference type="EMBL" id="BNEB01000002">
    <property type="protein sequence ID" value="GHI60535.1"/>
    <property type="molecule type" value="Genomic_DNA"/>
</dbReference>
<proteinExistence type="predicted"/>
<dbReference type="GeneID" id="91470085"/>
<evidence type="ECO:0000313" key="2">
    <source>
        <dbReference type="EMBL" id="GHI60535.1"/>
    </source>
</evidence>
<reference evidence="3" key="1">
    <citation type="submission" date="2023-07" db="EMBL/GenBank/DDBJ databases">
        <title>Whole genome shotgun sequence of Streptomyces cacaoi subsp. asoensis NBRC 13813.</title>
        <authorList>
            <person name="Komaki H."/>
            <person name="Tamura T."/>
        </authorList>
    </citation>
    <scope>NUCLEOTIDE SEQUENCE [LARGE SCALE GENOMIC DNA]</scope>
    <source>
        <strain evidence="3">NBRC 13813</strain>
    </source>
</reference>
<protein>
    <recommendedName>
        <fullName evidence="4">Secreted protein</fullName>
    </recommendedName>
</protein>
<keyword evidence="3" id="KW-1185">Reference proteome</keyword>
<feature type="compositionally biased region" description="Low complexity" evidence="1">
    <location>
        <begin position="89"/>
        <end position="115"/>
    </location>
</feature>
<sequence length="136" mass="13061">MARCPHTVARAGGRSLAPVAAAVLFAVLVALSGLSALVCQGTSAGAGTAPAALSASVPDGPSADDARSAVSPAVARSQRDAGGEPRTPAVPALAPAPDSPAAPLRLAPVPRAAEPSAPTRPAPRHGVRAPPSSSGC</sequence>
<name>A0ABQ3RXD6_9ACTN</name>
<comment type="caution">
    <text evidence="2">The sequence shown here is derived from an EMBL/GenBank/DDBJ whole genome shotgun (WGS) entry which is preliminary data.</text>
</comment>